<evidence type="ECO:0000313" key="11">
    <source>
        <dbReference type="Proteomes" id="UP000773614"/>
    </source>
</evidence>
<dbReference type="InterPro" id="IPR045851">
    <property type="entry name" value="AMP-bd_C_sf"/>
</dbReference>
<evidence type="ECO:0000256" key="2">
    <source>
        <dbReference type="ARBA" id="ARBA00022598"/>
    </source>
</evidence>
<comment type="caution">
    <text evidence="10">The sequence shown here is derived from an EMBL/GenBank/DDBJ whole genome shotgun (WGS) entry which is preliminary data.</text>
</comment>
<dbReference type="CDD" id="cd12119">
    <property type="entry name" value="ttLC_FACS_AlkK_like"/>
    <property type="match status" value="1"/>
</dbReference>
<gene>
    <name evidence="10" type="ORF">E4O86_09310</name>
</gene>
<dbReference type="FunFam" id="3.30.300.30:FF:000008">
    <property type="entry name" value="2,3-dihydroxybenzoate-AMP ligase"/>
    <property type="match status" value="1"/>
</dbReference>
<evidence type="ECO:0000256" key="1">
    <source>
        <dbReference type="ARBA" id="ARBA00006432"/>
    </source>
</evidence>
<dbReference type="Gene3D" id="3.30.300.30">
    <property type="match status" value="1"/>
</dbReference>
<dbReference type="RefSeq" id="WP_161140259.1">
    <property type="nucleotide sequence ID" value="NZ_SPKJ01000024.1"/>
</dbReference>
<keyword evidence="11" id="KW-1185">Reference proteome</keyword>
<dbReference type="SUPFAM" id="SSF56801">
    <property type="entry name" value="Acetyl-CoA synthetase-like"/>
    <property type="match status" value="1"/>
</dbReference>
<dbReference type="NCBIfam" id="NF004837">
    <property type="entry name" value="PRK06187.1"/>
    <property type="match status" value="1"/>
</dbReference>
<dbReference type="NCBIfam" id="NF004674">
    <property type="entry name" value="PRK06018.1"/>
    <property type="match status" value="1"/>
</dbReference>
<evidence type="ECO:0000256" key="3">
    <source>
        <dbReference type="ARBA" id="ARBA00022832"/>
    </source>
</evidence>
<evidence type="ECO:0000256" key="5">
    <source>
        <dbReference type="ARBA" id="ARBA00051915"/>
    </source>
</evidence>
<sequence>MRGLMQDWPLLCHRLIDHAAIYHSGREIVSRSVEGPIHRTNYARLRERALACAKRLDAGGIRAGDRVATLAWNTWRHMEVWYGLLGIGALYHTVNPRLFEEQIAWIVNDAEDRIVMADLTFVPLLEKLRDRLRSVERFVVLTDAAHMPETALDAVPYEEWLAEADSDFAWRALEENAAAGLCYTSGTTGHPKGVVYSHRSNVLHALTCNAPDMLGVKSGDRVMPVVPMFHANAWSLAFTGPMSGAAMVMPGPKMDGASLYELLDAERVTFTAAVPTVWLMLLRHLEETGRGLPHLRRVVIGGSACPRSMTERFQERYGVEVVHAWGMTEMSPLGTLCSLLPEHEGLSAEERLDIQVKQGRPPFGVEMKITDDEGRPLPWDGRTFGRLKVRGPAVARAYFKAEDEQILDPEGFFDTGDVAHVDANGFMQITDRAKDVIKSGGEWISTIELENLAVGHPDVAEAAVIGVPHPKWDERPLLVVVARKEAQPTRDSLLDFIRPQVAGWWVPDDVVFVEEIPHTATGKIQKSALRAAFRDYRLPTA</sequence>
<dbReference type="PANTHER" id="PTHR43859:SF4">
    <property type="entry name" value="BUTANOATE--COA LIGASE AAE1-RELATED"/>
    <property type="match status" value="1"/>
</dbReference>
<keyword evidence="3" id="KW-0276">Fatty acid metabolism</keyword>
<dbReference type="InterPro" id="IPR020845">
    <property type="entry name" value="AMP-binding_CS"/>
</dbReference>
<dbReference type="EC" id="6.2.1.44" evidence="6"/>
<dbReference type="OrthoDB" id="9803968at2"/>
<dbReference type="Pfam" id="PF00501">
    <property type="entry name" value="AMP-binding"/>
    <property type="match status" value="1"/>
</dbReference>
<dbReference type="Gene3D" id="3.40.50.12780">
    <property type="entry name" value="N-terminal domain of ligase-like"/>
    <property type="match status" value="1"/>
</dbReference>
<dbReference type="InterPro" id="IPR025110">
    <property type="entry name" value="AMP-bd_C"/>
</dbReference>
<accession>A0A964T3S8</accession>
<dbReference type="Pfam" id="PF13193">
    <property type="entry name" value="AMP-binding_C"/>
    <property type="match status" value="1"/>
</dbReference>
<dbReference type="PANTHER" id="PTHR43859">
    <property type="entry name" value="ACYL-ACTIVATING ENZYME"/>
    <property type="match status" value="1"/>
</dbReference>
<comment type="similarity">
    <text evidence="1">Belongs to the ATP-dependent AMP-binding enzyme family.</text>
</comment>
<evidence type="ECO:0000256" key="6">
    <source>
        <dbReference type="ARBA" id="ARBA00066616"/>
    </source>
</evidence>
<keyword evidence="4" id="KW-0443">Lipid metabolism</keyword>
<comment type="catalytic activity">
    <reaction evidence="5">
        <text>3-(methylsulfanyl)propanoate + ATP + CoA = 3-(methylsulfanyl)propanoyl-CoA + AMP + diphosphate</text>
        <dbReference type="Rhea" id="RHEA:43052"/>
        <dbReference type="ChEBI" id="CHEBI:30616"/>
        <dbReference type="ChEBI" id="CHEBI:33019"/>
        <dbReference type="ChEBI" id="CHEBI:49016"/>
        <dbReference type="ChEBI" id="CHEBI:57287"/>
        <dbReference type="ChEBI" id="CHEBI:82815"/>
        <dbReference type="ChEBI" id="CHEBI:456215"/>
        <dbReference type="EC" id="6.2.1.44"/>
    </reaction>
    <physiologicalReaction direction="left-to-right" evidence="5">
        <dbReference type="Rhea" id="RHEA:43053"/>
    </physiologicalReaction>
</comment>
<dbReference type="GO" id="GO:0006631">
    <property type="term" value="P:fatty acid metabolic process"/>
    <property type="evidence" value="ECO:0007669"/>
    <property type="project" value="UniProtKB-KW"/>
</dbReference>
<name>A0A964T3S8_9HYPH</name>
<evidence type="ECO:0000256" key="7">
    <source>
        <dbReference type="ARBA" id="ARBA00067668"/>
    </source>
</evidence>
<evidence type="ECO:0000259" key="9">
    <source>
        <dbReference type="Pfam" id="PF13193"/>
    </source>
</evidence>
<proteinExistence type="inferred from homology"/>
<dbReference type="GO" id="GO:0016874">
    <property type="term" value="F:ligase activity"/>
    <property type="evidence" value="ECO:0007669"/>
    <property type="project" value="UniProtKB-KW"/>
</dbReference>
<evidence type="ECO:0000313" key="10">
    <source>
        <dbReference type="EMBL" id="MYZ47908.1"/>
    </source>
</evidence>
<dbReference type="AlphaFoldDB" id="A0A964T3S8"/>
<organism evidence="10 11">
    <name type="scientific">Propylenella binzhouense</name>
    <dbReference type="NCBI Taxonomy" id="2555902"/>
    <lineage>
        <taxon>Bacteria</taxon>
        <taxon>Pseudomonadati</taxon>
        <taxon>Pseudomonadota</taxon>
        <taxon>Alphaproteobacteria</taxon>
        <taxon>Hyphomicrobiales</taxon>
        <taxon>Propylenellaceae</taxon>
        <taxon>Propylenella</taxon>
    </lineage>
</organism>
<feature type="domain" description="AMP-dependent synthetase/ligase" evidence="8">
    <location>
        <begin position="27"/>
        <end position="399"/>
    </location>
</feature>
<dbReference type="PROSITE" id="PS00455">
    <property type="entry name" value="AMP_BINDING"/>
    <property type="match status" value="1"/>
</dbReference>
<reference evidence="10" key="1">
    <citation type="submission" date="2019-03" db="EMBL/GenBank/DDBJ databases">
        <title>Afifella sp. nov., isolated from activated sludge.</title>
        <authorList>
            <person name="Li Q."/>
            <person name="Liu Y."/>
        </authorList>
    </citation>
    <scope>NUCLEOTIDE SEQUENCE</scope>
    <source>
        <strain evidence="10">L72</strain>
    </source>
</reference>
<dbReference type="InterPro" id="IPR042099">
    <property type="entry name" value="ANL_N_sf"/>
</dbReference>
<evidence type="ECO:0000259" key="8">
    <source>
        <dbReference type="Pfam" id="PF00501"/>
    </source>
</evidence>
<dbReference type="Proteomes" id="UP000773614">
    <property type="component" value="Unassembled WGS sequence"/>
</dbReference>
<protein>
    <recommendedName>
        <fullName evidence="7">3-methylmercaptopropionyl-CoA ligase</fullName>
        <ecNumber evidence="6">6.2.1.44</ecNumber>
    </recommendedName>
</protein>
<feature type="domain" description="AMP-binding enzyme C-terminal" evidence="9">
    <location>
        <begin position="448"/>
        <end position="523"/>
    </location>
</feature>
<evidence type="ECO:0000256" key="4">
    <source>
        <dbReference type="ARBA" id="ARBA00023098"/>
    </source>
</evidence>
<dbReference type="InterPro" id="IPR000873">
    <property type="entry name" value="AMP-dep_synth/lig_dom"/>
</dbReference>
<keyword evidence="2 10" id="KW-0436">Ligase</keyword>
<dbReference type="EMBL" id="SPKJ01000024">
    <property type="protein sequence ID" value="MYZ47908.1"/>
    <property type="molecule type" value="Genomic_DNA"/>
</dbReference>